<sequence>MPFHNRKPDSGMQRSNFKGHPGFHSGIPTSNWEQKNGFFHYVEPNEYKDVYEIWQRSQKFTHKGRYDETAHDKKMALVRQKFFEAKRLSMDEKLRQSKQFQDALEVLNSNKDLFLKCLQEPTSTTDGNNFAGAGNKEGKQMKKGSFVQPDGSEKSHLGSSPPASRKNYENPTQPTRIVVLKPSLGKIHDDKAVGSPQYQSARMHGQDFFGDVEDNENQESREVAKAITQQMRETWSAHRDETLISSLFSTAMLLMKVHSINQKLSIWLVISAIQKECRLYLGTLGIMLIGMVVRTHPPRLVEHLILRNRQFAERQRNVSLKDGQ</sequence>
<organism evidence="3">
    <name type="scientific">Sesamum radiatum</name>
    <name type="common">Black benniseed</name>
    <dbReference type="NCBI Taxonomy" id="300843"/>
    <lineage>
        <taxon>Eukaryota</taxon>
        <taxon>Viridiplantae</taxon>
        <taxon>Streptophyta</taxon>
        <taxon>Embryophyta</taxon>
        <taxon>Tracheophyta</taxon>
        <taxon>Spermatophyta</taxon>
        <taxon>Magnoliopsida</taxon>
        <taxon>eudicotyledons</taxon>
        <taxon>Gunneridae</taxon>
        <taxon>Pentapetalae</taxon>
        <taxon>asterids</taxon>
        <taxon>lamiids</taxon>
        <taxon>Lamiales</taxon>
        <taxon>Pedaliaceae</taxon>
        <taxon>Sesamum</taxon>
    </lineage>
</organism>
<dbReference type="AlphaFoldDB" id="A0AAW2URD1"/>
<comment type="caution">
    <text evidence="3">The sequence shown here is derived from an EMBL/GenBank/DDBJ whole genome shotgun (WGS) entry which is preliminary data.</text>
</comment>
<dbReference type="EMBL" id="JACGWJ010000005">
    <property type="protein sequence ID" value="KAL0418591.1"/>
    <property type="molecule type" value="Genomic_DNA"/>
</dbReference>
<feature type="region of interest" description="Disordered" evidence="1">
    <location>
        <begin position="124"/>
        <end position="175"/>
    </location>
</feature>
<accession>A0AAW2URD1</accession>
<dbReference type="InterPro" id="IPR022212">
    <property type="entry name" value="DUF3741"/>
</dbReference>
<dbReference type="PANTHER" id="PTHR46634:SF3">
    <property type="entry name" value="M REDUCTASE II SUBUNIT GAMMA, PUTATIVE (DUF3741)-RELATED"/>
    <property type="match status" value="1"/>
</dbReference>
<gene>
    <name evidence="3" type="ORF">Sradi_1272600</name>
</gene>
<proteinExistence type="predicted"/>
<evidence type="ECO:0000313" key="3">
    <source>
        <dbReference type="EMBL" id="KAL0418591.1"/>
    </source>
</evidence>
<name>A0AAW2URD1_SESRA</name>
<reference evidence="3" key="2">
    <citation type="journal article" date="2024" name="Plant">
        <title>Genomic evolution and insights into agronomic trait innovations of Sesamum species.</title>
        <authorList>
            <person name="Miao H."/>
            <person name="Wang L."/>
            <person name="Qu L."/>
            <person name="Liu H."/>
            <person name="Sun Y."/>
            <person name="Le M."/>
            <person name="Wang Q."/>
            <person name="Wei S."/>
            <person name="Zheng Y."/>
            <person name="Lin W."/>
            <person name="Duan Y."/>
            <person name="Cao H."/>
            <person name="Xiong S."/>
            <person name="Wang X."/>
            <person name="Wei L."/>
            <person name="Li C."/>
            <person name="Ma Q."/>
            <person name="Ju M."/>
            <person name="Zhao R."/>
            <person name="Li G."/>
            <person name="Mu C."/>
            <person name="Tian Q."/>
            <person name="Mei H."/>
            <person name="Zhang T."/>
            <person name="Gao T."/>
            <person name="Zhang H."/>
        </authorList>
    </citation>
    <scope>NUCLEOTIDE SEQUENCE</scope>
    <source>
        <strain evidence="3">G02</strain>
    </source>
</reference>
<feature type="domain" description="DUF3741" evidence="2">
    <location>
        <begin position="79"/>
        <end position="123"/>
    </location>
</feature>
<dbReference type="PANTHER" id="PTHR46634">
    <property type="entry name" value="M REDUCTASE II SUBUNIT GAMMA, PUTATIVE (DUF3741)-RELATED"/>
    <property type="match status" value="1"/>
</dbReference>
<feature type="region of interest" description="Disordered" evidence="1">
    <location>
        <begin position="1"/>
        <end position="26"/>
    </location>
</feature>
<dbReference type="Pfam" id="PF12552">
    <property type="entry name" value="DUF3741"/>
    <property type="match status" value="1"/>
</dbReference>
<evidence type="ECO:0000259" key="2">
    <source>
        <dbReference type="Pfam" id="PF12552"/>
    </source>
</evidence>
<protein>
    <recommendedName>
        <fullName evidence="2">DUF3741 domain-containing protein</fullName>
    </recommendedName>
</protein>
<evidence type="ECO:0000256" key="1">
    <source>
        <dbReference type="SAM" id="MobiDB-lite"/>
    </source>
</evidence>
<reference evidence="3" key="1">
    <citation type="submission" date="2020-06" db="EMBL/GenBank/DDBJ databases">
        <authorList>
            <person name="Li T."/>
            <person name="Hu X."/>
            <person name="Zhang T."/>
            <person name="Song X."/>
            <person name="Zhang H."/>
            <person name="Dai N."/>
            <person name="Sheng W."/>
            <person name="Hou X."/>
            <person name="Wei L."/>
        </authorList>
    </citation>
    <scope>NUCLEOTIDE SEQUENCE</scope>
    <source>
        <strain evidence="3">G02</strain>
        <tissue evidence="3">Leaf</tissue>
    </source>
</reference>